<feature type="compositionally biased region" description="Basic and acidic residues" evidence="2">
    <location>
        <begin position="1"/>
        <end position="15"/>
    </location>
</feature>
<organism evidence="3 4">
    <name type="scientific">Podila minutissima</name>
    <dbReference type="NCBI Taxonomy" id="64525"/>
    <lineage>
        <taxon>Eukaryota</taxon>
        <taxon>Fungi</taxon>
        <taxon>Fungi incertae sedis</taxon>
        <taxon>Mucoromycota</taxon>
        <taxon>Mortierellomycotina</taxon>
        <taxon>Mortierellomycetes</taxon>
        <taxon>Mortierellales</taxon>
        <taxon>Mortierellaceae</taxon>
        <taxon>Podila</taxon>
    </lineage>
</organism>
<keyword evidence="1" id="KW-0175">Coiled coil</keyword>
<evidence type="ECO:0000256" key="1">
    <source>
        <dbReference type="SAM" id="Coils"/>
    </source>
</evidence>
<feature type="region of interest" description="Disordered" evidence="2">
    <location>
        <begin position="1"/>
        <end position="94"/>
    </location>
</feature>
<dbReference type="EMBL" id="JAAAUY010000930">
    <property type="protein sequence ID" value="KAF9325402.1"/>
    <property type="molecule type" value="Genomic_DNA"/>
</dbReference>
<evidence type="ECO:0000313" key="3">
    <source>
        <dbReference type="EMBL" id="KAF9325402.1"/>
    </source>
</evidence>
<comment type="caution">
    <text evidence="3">The sequence shown here is derived from an EMBL/GenBank/DDBJ whole genome shotgun (WGS) entry which is preliminary data.</text>
</comment>
<dbReference type="AlphaFoldDB" id="A0A9P5SG04"/>
<evidence type="ECO:0000256" key="2">
    <source>
        <dbReference type="SAM" id="MobiDB-lite"/>
    </source>
</evidence>
<sequence>MSKAPDHSTRAKEKTTTGAHPSPRTPLRSSINVLAQPQTPQSTPSTIKGTPSRSVTSTPGTASTVHDPFESTTPNFKGSSIFKDIPSSRDQEVQEKTKTLEISIKQHLDIVSKLKEDIESRKKDVDMEQSQFEGRMLELQEALQDVKLKTKQSHQRILANSEELQRRKDLQMEQQDALEYKNLQMLKLHERMVEMEQEKEQIRELQRDTDREKIEELQAEKAKLQKELAECHEVLRECVVCNDQLEQTYRPEAIERLKEIFAQREEKVLQLENSLAEKKMITQRDPEDLLILSKLAADRKIKILQEEYDQERKYASENERRKESEAEAALEEYILKSQTSVEIEEKTSEAEFGLLKDREELEKFQSTRQRGSHQF</sequence>
<reference evidence="3" key="1">
    <citation type="journal article" date="2020" name="Fungal Divers.">
        <title>Resolving the Mortierellaceae phylogeny through synthesis of multi-gene phylogenetics and phylogenomics.</title>
        <authorList>
            <person name="Vandepol N."/>
            <person name="Liber J."/>
            <person name="Desiro A."/>
            <person name="Na H."/>
            <person name="Kennedy M."/>
            <person name="Barry K."/>
            <person name="Grigoriev I.V."/>
            <person name="Miller A.N."/>
            <person name="O'Donnell K."/>
            <person name="Stajich J.E."/>
            <person name="Bonito G."/>
        </authorList>
    </citation>
    <scope>NUCLEOTIDE SEQUENCE</scope>
    <source>
        <strain evidence="3">NVP1</strain>
    </source>
</reference>
<protein>
    <submittedName>
        <fullName evidence="3">Uncharacterized protein</fullName>
    </submittedName>
</protein>
<proteinExistence type="predicted"/>
<evidence type="ECO:0000313" key="4">
    <source>
        <dbReference type="Proteomes" id="UP000696485"/>
    </source>
</evidence>
<accession>A0A9P5SG04</accession>
<keyword evidence="4" id="KW-1185">Reference proteome</keyword>
<feature type="coiled-coil region" evidence="1">
    <location>
        <begin position="185"/>
        <end position="274"/>
    </location>
</feature>
<dbReference type="Proteomes" id="UP000696485">
    <property type="component" value="Unassembled WGS sequence"/>
</dbReference>
<feature type="compositionally biased region" description="Polar residues" evidence="2">
    <location>
        <begin position="27"/>
        <end position="78"/>
    </location>
</feature>
<name>A0A9P5SG04_9FUNG</name>
<gene>
    <name evidence="3" type="ORF">BG006_011127</name>
</gene>